<evidence type="ECO:0000256" key="1">
    <source>
        <dbReference type="SAM" id="MobiDB-lite"/>
    </source>
</evidence>
<feature type="compositionally biased region" description="Acidic residues" evidence="1">
    <location>
        <begin position="119"/>
        <end position="147"/>
    </location>
</feature>
<evidence type="ECO:0000313" key="2">
    <source>
        <dbReference type="EMBL" id="KAH0544940.1"/>
    </source>
</evidence>
<protein>
    <submittedName>
        <fullName evidence="2">Uncharacterized protein</fullName>
    </submittedName>
</protein>
<feature type="compositionally biased region" description="Basic and acidic residues" evidence="1">
    <location>
        <begin position="105"/>
        <end position="117"/>
    </location>
</feature>
<keyword evidence="3" id="KW-1185">Reference proteome</keyword>
<evidence type="ECO:0000313" key="3">
    <source>
        <dbReference type="Proteomes" id="UP000750711"/>
    </source>
</evidence>
<organism evidence="2 3">
    <name type="scientific">Trichoglossum hirsutum</name>
    <dbReference type="NCBI Taxonomy" id="265104"/>
    <lineage>
        <taxon>Eukaryota</taxon>
        <taxon>Fungi</taxon>
        <taxon>Dikarya</taxon>
        <taxon>Ascomycota</taxon>
        <taxon>Pezizomycotina</taxon>
        <taxon>Geoglossomycetes</taxon>
        <taxon>Geoglossales</taxon>
        <taxon>Geoglossaceae</taxon>
        <taxon>Trichoglossum</taxon>
    </lineage>
</organism>
<dbReference type="EMBL" id="JAGHQM010003307">
    <property type="protein sequence ID" value="KAH0544940.1"/>
    <property type="molecule type" value="Genomic_DNA"/>
</dbReference>
<feature type="region of interest" description="Disordered" evidence="1">
    <location>
        <begin position="105"/>
        <end position="160"/>
    </location>
</feature>
<name>A0A9P8IC80_9PEZI</name>
<gene>
    <name evidence="2" type="ORF">GP486_008483</name>
</gene>
<sequence>MTVLLFANSHASITSLKSSLLTALTSINPNTLPPSLTTLPSDPEDLILGVPIDGCDLRKGWVKLVIPEAKTKSKRPGGRSTLNATVHAAGLKDGNILAFRLRSEREKAREKARRSTDGMEGEEEDILEAGDIQDEQEGDGGEGEEWDVVYPKYDDEASQA</sequence>
<reference evidence="2" key="1">
    <citation type="submission" date="2021-03" db="EMBL/GenBank/DDBJ databases">
        <title>Comparative genomics and phylogenomic investigation of the class Geoglossomycetes provide insights into ecological specialization and systematics.</title>
        <authorList>
            <person name="Melie T."/>
            <person name="Pirro S."/>
            <person name="Miller A.N."/>
            <person name="Quandt A."/>
        </authorList>
    </citation>
    <scope>NUCLEOTIDE SEQUENCE</scope>
    <source>
        <strain evidence="2">CAQ_001_2017</strain>
    </source>
</reference>
<dbReference type="AlphaFoldDB" id="A0A9P8IC80"/>
<accession>A0A9P8IC80</accession>
<comment type="caution">
    <text evidence="2">The sequence shown here is derived from an EMBL/GenBank/DDBJ whole genome shotgun (WGS) entry which is preliminary data.</text>
</comment>
<dbReference type="Proteomes" id="UP000750711">
    <property type="component" value="Unassembled WGS sequence"/>
</dbReference>
<proteinExistence type="predicted"/>